<protein>
    <submittedName>
        <fullName evidence="3">Iron complex transport system substrate-binding protein</fullName>
    </submittedName>
</protein>
<name>A0A846MYR1_9PROT</name>
<dbReference type="SUPFAM" id="SSF53807">
    <property type="entry name" value="Helical backbone' metal receptor"/>
    <property type="match status" value="1"/>
</dbReference>
<sequence>MRKILAAFTLAATLAASCEARSFTDMAGRKLTIPDTVKKVYCMSPTCQVMMYTLAPDMLVGWNYEPTPGEKALLVEPAKSLPVLGGWFGRNNTGNLEQIMKVHPDVMVSIGQSGNSSVEERVQAQTGLPVIIGDWSLEKIADNYRMLGELTGRQARAKELAEYVTAALTKVKSTVAKIPADKRRRVYYAEGAKGLNTDPGGSPHSESILFAGGRNVAEVQADHGFGEVPVSMEQIFIWNPEIIIAGYDHEHSPGAFYTAVWSDPMWKQVKAVKDRAVYEAPQFPFNWIDRPPSVNRVIGIKWLAETFYPDLFHEDIRAETKKFYKLFYHRDLTDAELNALLAQAVKH</sequence>
<reference evidence="3 4" key="1">
    <citation type="submission" date="2020-03" db="EMBL/GenBank/DDBJ databases">
        <title>Genomic Encyclopedia of Type Strains, Phase IV (KMG-IV): sequencing the most valuable type-strain genomes for metagenomic binning, comparative biology and taxonomic classification.</title>
        <authorList>
            <person name="Goeker M."/>
        </authorList>
    </citation>
    <scope>NUCLEOTIDE SEQUENCE [LARGE SCALE GENOMIC DNA]</scope>
    <source>
        <strain evidence="3 4">DSM 19867</strain>
    </source>
</reference>
<dbReference type="InterPro" id="IPR050902">
    <property type="entry name" value="ABC_Transporter_SBP"/>
</dbReference>
<dbReference type="PROSITE" id="PS51257">
    <property type="entry name" value="PROKAR_LIPOPROTEIN"/>
    <property type="match status" value="1"/>
</dbReference>
<proteinExistence type="predicted"/>
<keyword evidence="4" id="KW-1185">Reference proteome</keyword>
<dbReference type="AlphaFoldDB" id="A0A846MYR1"/>
<dbReference type="Gene3D" id="3.40.50.1980">
    <property type="entry name" value="Nitrogenase molybdenum iron protein domain"/>
    <property type="match status" value="2"/>
</dbReference>
<evidence type="ECO:0000256" key="1">
    <source>
        <dbReference type="SAM" id="SignalP"/>
    </source>
</evidence>
<evidence type="ECO:0000259" key="2">
    <source>
        <dbReference type="PROSITE" id="PS50983"/>
    </source>
</evidence>
<keyword evidence="1" id="KW-0732">Signal</keyword>
<feature type="signal peptide" evidence="1">
    <location>
        <begin position="1"/>
        <end position="20"/>
    </location>
</feature>
<evidence type="ECO:0000313" key="4">
    <source>
        <dbReference type="Proteomes" id="UP000570514"/>
    </source>
</evidence>
<evidence type="ECO:0000313" key="3">
    <source>
        <dbReference type="EMBL" id="NIK88774.1"/>
    </source>
</evidence>
<dbReference type="RefSeq" id="WP_167082920.1">
    <property type="nucleotide sequence ID" value="NZ_BAAADC010000001.1"/>
</dbReference>
<organism evidence="3 4">
    <name type="scientific">Rhizomicrobium palustre</name>
    <dbReference type="NCBI Taxonomy" id="189966"/>
    <lineage>
        <taxon>Bacteria</taxon>
        <taxon>Pseudomonadati</taxon>
        <taxon>Pseudomonadota</taxon>
        <taxon>Alphaproteobacteria</taxon>
        <taxon>Micropepsales</taxon>
        <taxon>Micropepsaceae</taxon>
        <taxon>Rhizomicrobium</taxon>
    </lineage>
</organism>
<dbReference type="InterPro" id="IPR002491">
    <property type="entry name" value="ABC_transptr_periplasmic_BD"/>
</dbReference>
<dbReference type="PROSITE" id="PS50983">
    <property type="entry name" value="FE_B12_PBP"/>
    <property type="match status" value="1"/>
</dbReference>
<accession>A0A846MYR1</accession>
<feature type="domain" description="Fe/B12 periplasmic-binding" evidence="2">
    <location>
        <begin position="39"/>
        <end position="311"/>
    </location>
</feature>
<dbReference type="Proteomes" id="UP000570514">
    <property type="component" value="Unassembled WGS sequence"/>
</dbReference>
<dbReference type="GO" id="GO:0071281">
    <property type="term" value="P:cellular response to iron ion"/>
    <property type="evidence" value="ECO:0007669"/>
    <property type="project" value="TreeGrafter"/>
</dbReference>
<dbReference type="PANTHER" id="PTHR30535">
    <property type="entry name" value="VITAMIN B12-BINDING PROTEIN"/>
    <property type="match status" value="1"/>
</dbReference>
<feature type="chain" id="PRO_5032724879" evidence="1">
    <location>
        <begin position="21"/>
        <end position="347"/>
    </location>
</feature>
<dbReference type="PANTHER" id="PTHR30535:SF34">
    <property type="entry name" value="MOLYBDATE-BINDING PROTEIN MOLA"/>
    <property type="match status" value="1"/>
</dbReference>
<dbReference type="EMBL" id="JAASRM010000001">
    <property type="protein sequence ID" value="NIK88774.1"/>
    <property type="molecule type" value="Genomic_DNA"/>
</dbReference>
<gene>
    <name evidence="3" type="ORF">FHS83_002092</name>
</gene>
<comment type="caution">
    <text evidence="3">The sequence shown here is derived from an EMBL/GenBank/DDBJ whole genome shotgun (WGS) entry which is preliminary data.</text>
</comment>
<dbReference type="Pfam" id="PF01497">
    <property type="entry name" value="Peripla_BP_2"/>
    <property type="match status" value="1"/>
</dbReference>
<dbReference type="Gene3D" id="1.20.58.2180">
    <property type="match status" value="1"/>
</dbReference>